<keyword evidence="1" id="KW-0732">Signal</keyword>
<protein>
    <submittedName>
        <fullName evidence="2">tRNA/helicase-type nucleic acid binding protein</fullName>
    </submittedName>
</protein>
<dbReference type="EMBL" id="BDQG01000001">
    <property type="protein sequence ID" value="GAW66832.1"/>
    <property type="molecule type" value="Genomic_DNA"/>
</dbReference>
<dbReference type="Proteomes" id="UP000194153">
    <property type="component" value="Unassembled WGS sequence"/>
</dbReference>
<reference evidence="3" key="2">
    <citation type="submission" date="2017-05" db="EMBL/GenBank/DDBJ databases">
        <title>Draft genome sequence of Geobacter pelophilus, a iron(III)-reducing bacteria.</title>
        <authorList>
            <person name="Aoyagi T."/>
            <person name="Koike H."/>
            <person name="Morita T."/>
            <person name="Sato Y."/>
            <person name="Habe H."/>
            <person name="Hori T."/>
        </authorList>
    </citation>
    <scope>NUCLEOTIDE SEQUENCE [LARGE SCALE GENOMIC DNA]</scope>
    <source>
        <strain evidence="3">Drf2</strain>
    </source>
</reference>
<evidence type="ECO:0000313" key="2">
    <source>
        <dbReference type="EMBL" id="GAW66832.1"/>
    </source>
</evidence>
<evidence type="ECO:0000256" key="1">
    <source>
        <dbReference type="SAM" id="SignalP"/>
    </source>
</evidence>
<feature type="signal peptide" evidence="1">
    <location>
        <begin position="1"/>
        <end position="24"/>
    </location>
</feature>
<proteinExistence type="predicted"/>
<feature type="chain" id="PRO_5045710009" evidence="1">
    <location>
        <begin position="25"/>
        <end position="257"/>
    </location>
</feature>
<accession>A0ABQ0MIC2</accession>
<dbReference type="RefSeq" id="WP_085813150.1">
    <property type="nucleotide sequence ID" value="NZ_BDQG01000001.1"/>
</dbReference>
<organism evidence="2 3">
    <name type="scientific">Geoanaerobacter pelophilus</name>
    <dbReference type="NCBI Taxonomy" id="60036"/>
    <lineage>
        <taxon>Bacteria</taxon>
        <taxon>Pseudomonadati</taxon>
        <taxon>Thermodesulfobacteriota</taxon>
        <taxon>Desulfuromonadia</taxon>
        <taxon>Geobacterales</taxon>
        <taxon>Geobacteraceae</taxon>
        <taxon>Geoanaerobacter</taxon>
    </lineage>
</organism>
<name>A0ABQ0MIC2_9BACT</name>
<comment type="caution">
    <text evidence="2">The sequence shown here is derived from an EMBL/GenBank/DDBJ whole genome shotgun (WGS) entry which is preliminary data.</text>
</comment>
<reference evidence="2 3" key="1">
    <citation type="submission" date="2017-04" db="EMBL/GenBank/DDBJ databases">
        <authorList>
            <consortium name="Geobacter pelophilus Genome Sequencing"/>
            <person name="Aoyagi T."/>
            <person name="Koike H."/>
            <person name="Hori T."/>
        </authorList>
    </citation>
    <scope>NUCLEOTIDE SEQUENCE [LARGE SCALE GENOMIC DNA]</scope>
    <source>
        <strain evidence="2 3">Drf2</strain>
    </source>
</reference>
<sequence length="257" mass="27673">MNHLLKQLLLLVVIAVLAAQQVQAAGNAAPAKPKEVQLSGKVLETMDGGGYTYVLLQNGPEKVWVAIPLTKVKVGQELSLVPGFEMKNFTSKGLNRKFDKVVFSAGVANQRIHLSESAVKMAHQGMPAAQAAPAAQPAKQAKPAKAAAKKNEKVAKASGANAYTVAEIHARKGKLEKKQVVVRGRVTKVAERIMKKNWIHIQDGTGSKKKKTDELVITSKQVPKEGDIVTATGTLYNNLDFGSGYRYSVLIQDANLK</sequence>
<evidence type="ECO:0000313" key="3">
    <source>
        <dbReference type="Proteomes" id="UP000194153"/>
    </source>
</evidence>
<gene>
    <name evidence="2" type="ORF">GPEL0_01f2367</name>
</gene>
<keyword evidence="3" id="KW-1185">Reference proteome</keyword>